<evidence type="ECO:0000313" key="3">
    <source>
        <dbReference type="EMBL" id="GFN96949.1"/>
    </source>
</evidence>
<dbReference type="SUPFAM" id="SSF54001">
    <property type="entry name" value="Cysteine proteinases"/>
    <property type="match status" value="1"/>
</dbReference>
<evidence type="ECO:0000256" key="1">
    <source>
        <dbReference type="SAM" id="MobiDB-lite"/>
    </source>
</evidence>
<feature type="compositionally biased region" description="Basic and acidic residues" evidence="1">
    <location>
        <begin position="349"/>
        <end position="366"/>
    </location>
</feature>
<organism evidence="3 4">
    <name type="scientific">Plakobranchus ocellatus</name>
    <dbReference type="NCBI Taxonomy" id="259542"/>
    <lineage>
        <taxon>Eukaryota</taxon>
        <taxon>Metazoa</taxon>
        <taxon>Spiralia</taxon>
        <taxon>Lophotrochozoa</taxon>
        <taxon>Mollusca</taxon>
        <taxon>Gastropoda</taxon>
        <taxon>Heterobranchia</taxon>
        <taxon>Euthyneura</taxon>
        <taxon>Panpulmonata</taxon>
        <taxon>Sacoglossa</taxon>
        <taxon>Placobranchoidea</taxon>
        <taxon>Plakobranchidae</taxon>
        <taxon>Plakobranchus</taxon>
    </lineage>
</organism>
<feature type="domain" description="OTU" evidence="2">
    <location>
        <begin position="9"/>
        <end position="94"/>
    </location>
</feature>
<dbReference type="AlphaFoldDB" id="A0AAV3ZMP1"/>
<gene>
    <name evidence="3" type="ORF">PoB_002345500</name>
</gene>
<dbReference type="Proteomes" id="UP000735302">
    <property type="component" value="Unassembled WGS sequence"/>
</dbReference>
<reference evidence="3 4" key="1">
    <citation type="journal article" date="2021" name="Elife">
        <title>Chloroplast acquisition without the gene transfer in kleptoplastic sea slugs, Plakobranchus ocellatus.</title>
        <authorList>
            <person name="Maeda T."/>
            <person name="Takahashi S."/>
            <person name="Yoshida T."/>
            <person name="Shimamura S."/>
            <person name="Takaki Y."/>
            <person name="Nagai Y."/>
            <person name="Toyoda A."/>
            <person name="Suzuki Y."/>
            <person name="Arimoto A."/>
            <person name="Ishii H."/>
            <person name="Satoh N."/>
            <person name="Nishiyama T."/>
            <person name="Hasebe M."/>
            <person name="Maruyama T."/>
            <person name="Minagawa J."/>
            <person name="Obokata J."/>
            <person name="Shigenobu S."/>
        </authorList>
    </citation>
    <scope>NUCLEOTIDE SEQUENCE [LARGE SCALE GENOMIC DNA]</scope>
</reference>
<feature type="region of interest" description="Disordered" evidence="1">
    <location>
        <begin position="347"/>
        <end position="366"/>
    </location>
</feature>
<keyword evidence="3" id="KW-0067">ATP-binding</keyword>
<comment type="caution">
    <text evidence="3">The sequence shown here is derived from an EMBL/GenBank/DDBJ whole genome shotgun (WGS) entry which is preliminary data.</text>
</comment>
<dbReference type="Gene3D" id="3.90.70.80">
    <property type="match status" value="1"/>
</dbReference>
<evidence type="ECO:0000259" key="2">
    <source>
        <dbReference type="Pfam" id="PF02338"/>
    </source>
</evidence>
<keyword evidence="3" id="KW-0378">Hydrolase</keyword>
<name>A0AAV3ZMP1_9GAST</name>
<evidence type="ECO:0000313" key="4">
    <source>
        <dbReference type="Proteomes" id="UP000735302"/>
    </source>
</evidence>
<dbReference type="InterPro" id="IPR003323">
    <property type="entry name" value="OTU_dom"/>
</dbReference>
<keyword evidence="4" id="KW-1185">Reference proteome</keyword>
<feature type="region of interest" description="Disordered" evidence="1">
    <location>
        <begin position="176"/>
        <end position="231"/>
    </location>
</feature>
<keyword evidence="3" id="KW-0547">Nucleotide-binding</keyword>
<accession>A0AAV3ZMP1</accession>
<keyword evidence="3" id="KW-0347">Helicase</keyword>
<dbReference type="EMBL" id="BLXT01002711">
    <property type="protein sequence ID" value="GFN96949.1"/>
    <property type="molecule type" value="Genomic_DNA"/>
</dbReference>
<feature type="compositionally biased region" description="Low complexity" evidence="1">
    <location>
        <begin position="176"/>
        <end position="215"/>
    </location>
</feature>
<proteinExistence type="predicted"/>
<protein>
    <submittedName>
        <fullName evidence="3">ATP-dependent DNA helicase</fullName>
    </submittedName>
</protein>
<dbReference type="InterPro" id="IPR038765">
    <property type="entry name" value="Papain-like_cys_pep_sf"/>
</dbReference>
<sequence length="366" mass="40896">MPPKVITGSESHHNLVRQRIVCHIAENCKAFSVLLPESTGNENEHVDACARYLSTSKMANGATWGSDIEILAAAHLLKTRIFVYTMHGSDWQWVEHGMELTEPGRKACKDSIYLMHTGLVHYDLVETVRHKSDATKDSNPISAAPIERGSEKMKNRSPHSRAYSVPYACSRHQCTARPRSANRVSNSSSSSNSILSDSSFADSVTSSISHTSTSAETKRRQRPGVSTTWGKRELSPRGRIYTYNNNCLKSKLVTLSSDEKSFCDSVRSASKHISVCKYNKNHACKQVLALDILHIHSSNWKMEQFPGKRDTNRTEQKAPQKTIAKRKKTIFNPCSKRCGETRSFAISDSSKKSITHEDRKEAAKPS</sequence>
<dbReference type="CDD" id="cd22755">
    <property type="entry name" value="OTU_CeDUB-like"/>
    <property type="match status" value="1"/>
</dbReference>
<dbReference type="Pfam" id="PF02338">
    <property type="entry name" value="OTU"/>
    <property type="match status" value="1"/>
</dbReference>
<dbReference type="GO" id="GO:0004386">
    <property type="term" value="F:helicase activity"/>
    <property type="evidence" value="ECO:0007669"/>
    <property type="project" value="UniProtKB-KW"/>
</dbReference>
<feature type="region of interest" description="Disordered" evidence="1">
    <location>
        <begin position="131"/>
        <end position="162"/>
    </location>
</feature>